<dbReference type="PIRSF" id="PIRSF004869">
    <property type="entry name" value="PflX_prd"/>
    <property type="match status" value="1"/>
</dbReference>
<keyword evidence="3 6" id="KW-0479">Metal-binding</keyword>
<protein>
    <submittedName>
        <fullName evidence="8">AmmeMemoRadiSam system radical SAM enzyme</fullName>
    </submittedName>
</protein>
<evidence type="ECO:0000256" key="5">
    <source>
        <dbReference type="ARBA" id="ARBA00023014"/>
    </source>
</evidence>
<evidence type="ECO:0000313" key="9">
    <source>
        <dbReference type="Proteomes" id="UP000095185"/>
    </source>
</evidence>
<dbReference type="SFLD" id="SFLDS00029">
    <property type="entry name" value="Radical_SAM"/>
    <property type="match status" value="1"/>
</dbReference>
<evidence type="ECO:0000313" key="8">
    <source>
        <dbReference type="EMBL" id="AOS84586.1"/>
    </source>
</evidence>
<dbReference type="PANTHER" id="PTHR30352">
    <property type="entry name" value="PYRUVATE FORMATE-LYASE-ACTIVATING ENZYME"/>
    <property type="match status" value="1"/>
</dbReference>
<dbReference type="InterPro" id="IPR027596">
    <property type="entry name" value="AmmeMemoSam_rS"/>
</dbReference>
<dbReference type="GO" id="GO:0003824">
    <property type="term" value="F:catalytic activity"/>
    <property type="evidence" value="ECO:0007669"/>
    <property type="project" value="InterPro"/>
</dbReference>
<dbReference type="KEGG" id="clz:BIU88_10835"/>
<dbReference type="PROSITE" id="PS51918">
    <property type="entry name" value="RADICAL_SAM"/>
    <property type="match status" value="1"/>
</dbReference>
<dbReference type="PANTHER" id="PTHR30352:SF5">
    <property type="entry name" value="PYRUVATE FORMATE-LYASE 1-ACTIVATING ENZYME"/>
    <property type="match status" value="1"/>
</dbReference>
<evidence type="ECO:0000256" key="6">
    <source>
        <dbReference type="PIRSR" id="PIRSR004869-50"/>
    </source>
</evidence>
<dbReference type="STRING" id="274537.BIU88_10835"/>
<dbReference type="InterPro" id="IPR034457">
    <property type="entry name" value="Organic_radical-activating"/>
</dbReference>
<accession>A0A1D8D063</accession>
<dbReference type="AlphaFoldDB" id="A0A1D8D063"/>
<name>A0A1D8D063_CHLLM</name>
<feature type="domain" description="Radical SAM core" evidence="7">
    <location>
        <begin position="67"/>
        <end position="288"/>
    </location>
</feature>
<keyword evidence="5 6" id="KW-0411">Iron-sulfur</keyword>
<dbReference type="Pfam" id="PF04055">
    <property type="entry name" value="Radical_SAM"/>
    <property type="match status" value="1"/>
</dbReference>
<sequence length="334" mass="37415">MREANFYHAAPDGVLQCDLCRHFCRIRAGSSGLCRVRRNVDGKLFSLTWGRAVTQAADPVEKKPLYQFMPGTQTWSLGTPGCNFRCANCQNWEISQALPDESIPLVAPEEIVRNAIRAGCRSISCTYTEPTIFAEYALDIMQLARQAGLRNIWVSNGYLSKICLNAIRPWLDGINVDLKSMDDAFYRRLCGARLDPVLDSLRLIRKSGIYLEITTLVIPGHSSDPAMLERLASFIARDLGTDVPWHLIPFYPEISWKMPETPPTSIDAIEKAWEIGRKAGLSYIYAGKAHNDTLCPRCGATLVTRTRQFSGYRIERFDVGGRCPACHAPSPIRD</sequence>
<feature type="binding site" evidence="6">
    <location>
        <position position="86"/>
    </location>
    <ligand>
        <name>[4Fe-4S] cluster</name>
        <dbReference type="ChEBI" id="CHEBI:49883"/>
        <note>4Fe-4S-S-AdoMet</note>
    </ligand>
</feature>
<keyword evidence="2 6" id="KW-0949">S-adenosyl-L-methionine</keyword>
<dbReference type="GO" id="GO:0046872">
    <property type="term" value="F:metal ion binding"/>
    <property type="evidence" value="ECO:0007669"/>
    <property type="project" value="UniProtKB-KW"/>
</dbReference>
<dbReference type="SUPFAM" id="SSF102114">
    <property type="entry name" value="Radical SAM enzymes"/>
    <property type="match status" value="1"/>
</dbReference>
<evidence type="ECO:0000256" key="3">
    <source>
        <dbReference type="ARBA" id="ARBA00022723"/>
    </source>
</evidence>
<dbReference type="EMBL" id="CP017305">
    <property type="protein sequence ID" value="AOS84586.1"/>
    <property type="molecule type" value="Genomic_DNA"/>
</dbReference>
<organism evidence="8 9">
    <name type="scientific">Chlorobaculum limnaeum</name>
    <dbReference type="NCBI Taxonomy" id="274537"/>
    <lineage>
        <taxon>Bacteria</taxon>
        <taxon>Pseudomonadati</taxon>
        <taxon>Chlorobiota</taxon>
        <taxon>Chlorobiia</taxon>
        <taxon>Chlorobiales</taxon>
        <taxon>Chlorobiaceae</taxon>
        <taxon>Chlorobaculum</taxon>
    </lineage>
</organism>
<keyword evidence="9" id="KW-1185">Reference proteome</keyword>
<dbReference type="InterPro" id="IPR058240">
    <property type="entry name" value="rSAM_sf"/>
</dbReference>
<dbReference type="Proteomes" id="UP000095185">
    <property type="component" value="Chromosome"/>
</dbReference>
<evidence type="ECO:0000259" key="7">
    <source>
        <dbReference type="PROSITE" id="PS51918"/>
    </source>
</evidence>
<feature type="binding site" evidence="6">
    <location>
        <position position="82"/>
    </location>
    <ligand>
        <name>[4Fe-4S] cluster</name>
        <dbReference type="ChEBI" id="CHEBI:49883"/>
        <note>4Fe-4S-S-AdoMet</note>
    </ligand>
</feature>
<feature type="binding site" evidence="6">
    <location>
        <position position="89"/>
    </location>
    <ligand>
        <name>[4Fe-4S] cluster</name>
        <dbReference type="ChEBI" id="CHEBI:49883"/>
        <note>4Fe-4S-S-AdoMet</note>
    </ligand>
</feature>
<keyword evidence="4 6" id="KW-0408">Iron</keyword>
<dbReference type="SFLD" id="SFLDG01101">
    <property type="entry name" value="Uncharacterised_Radical_SAM_Su"/>
    <property type="match status" value="1"/>
</dbReference>
<dbReference type="Gene3D" id="3.20.20.70">
    <property type="entry name" value="Aldolase class I"/>
    <property type="match status" value="1"/>
</dbReference>
<comment type="cofactor">
    <cofactor evidence="6">
        <name>[4Fe-4S] cluster</name>
        <dbReference type="ChEBI" id="CHEBI:49883"/>
    </cofactor>
    <text evidence="6">Binds 1 [4Fe-4S] cluster. The cluster is coordinated with 3 cysteines and an exchangeable S-adenosyl-L-methionine.</text>
</comment>
<evidence type="ECO:0000256" key="2">
    <source>
        <dbReference type="ARBA" id="ARBA00022691"/>
    </source>
</evidence>
<dbReference type="InterPro" id="IPR016431">
    <property type="entry name" value="Pyrv-formate_lyase-activ_prd"/>
</dbReference>
<reference evidence="8" key="1">
    <citation type="submission" date="2016-09" db="EMBL/GenBank/DDBJ databases">
        <title>Genome sequence of Chlorobaculum limnaeum.</title>
        <authorList>
            <person name="Liu Z."/>
            <person name="Tank M."/>
            <person name="Bryant D.A."/>
        </authorList>
    </citation>
    <scope>NUCLEOTIDE SEQUENCE [LARGE SCALE GENOMIC DNA]</scope>
    <source>
        <strain evidence="8">DSM 1677</strain>
    </source>
</reference>
<proteinExistence type="predicted"/>
<dbReference type="RefSeq" id="WP_069810778.1">
    <property type="nucleotide sequence ID" value="NZ_CP017305.1"/>
</dbReference>
<dbReference type="CDD" id="cd01335">
    <property type="entry name" value="Radical_SAM"/>
    <property type="match status" value="1"/>
</dbReference>
<evidence type="ECO:0000256" key="4">
    <source>
        <dbReference type="ARBA" id="ARBA00023004"/>
    </source>
</evidence>
<dbReference type="InterPro" id="IPR007197">
    <property type="entry name" value="rSAM"/>
</dbReference>
<dbReference type="GO" id="GO:0051539">
    <property type="term" value="F:4 iron, 4 sulfur cluster binding"/>
    <property type="evidence" value="ECO:0007669"/>
    <property type="project" value="UniProtKB-KW"/>
</dbReference>
<gene>
    <name evidence="8" type="ORF">BIU88_10835</name>
</gene>
<dbReference type="OrthoDB" id="9781783at2"/>
<dbReference type="InterPro" id="IPR013785">
    <property type="entry name" value="Aldolase_TIM"/>
</dbReference>
<dbReference type="NCBIfam" id="TIGR04337">
    <property type="entry name" value="AmmeMemoSam_rS"/>
    <property type="match status" value="1"/>
</dbReference>
<keyword evidence="1" id="KW-0004">4Fe-4S</keyword>
<evidence type="ECO:0000256" key="1">
    <source>
        <dbReference type="ARBA" id="ARBA00022485"/>
    </source>
</evidence>